<evidence type="ECO:0000313" key="5">
    <source>
        <dbReference type="Proteomes" id="UP001642409"/>
    </source>
</evidence>
<dbReference type="Proteomes" id="UP001642409">
    <property type="component" value="Unassembled WGS sequence"/>
</dbReference>
<keyword evidence="2" id="KW-0677">Repeat</keyword>
<comment type="caution">
    <text evidence="3">The sequence shown here is derived from an EMBL/GenBank/DDBJ whole genome shotgun (WGS) entry which is preliminary data.</text>
</comment>
<protein>
    <submittedName>
        <fullName evidence="3">Leucine-rich repeat domain-containing protein</fullName>
    </submittedName>
    <submittedName>
        <fullName evidence="4">Leucine-rich_repeat domain-containing protein</fullName>
    </submittedName>
</protein>
<keyword evidence="5" id="KW-1185">Reference proteome</keyword>
<dbReference type="InterPro" id="IPR032675">
    <property type="entry name" value="LRR_dom_sf"/>
</dbReference>
<name>A0AA86V6S8_9EUKA</name>
<dbReference type="Gene3D" id="3.80.10.10">
    <property type="entry name" value="Ribonuclease Inhibitor"/>
    <property type="match status" value="1"/>
</dbReference>
<dbReference type="InterPro" id="IPR050836">
    <property type="entry name" value="SDS22/Internalin_LRR"/>
</dbReference>
<proteinExistence type="predicted"/>
<evidence type="ECO:0000256" key="1">
    <source>
        <dbReference type="ARBA" id="ARBA00022614"/>
    </source>
</evidence>
<reference evidence="3" key="1">
    <citation type="submission" date="2023-06" db="EMBL/GenBank/DDBJ databases">
        <authorList>
            <person name="Kurt Z."/>
        </authorList>
    </citation>
    <scope>NUCLEOTIDE SEQUENCE</scope>
</reference>
<sequence>MIVDIHNFLIVIQQTTNLVENYNLQKVINKKISKTYFIRANGESVLNIDQIYLLVNLKELYISQNWGLNIDPLKHLHGLTHLAINKCDITQLSALKPLINLQYLNLSYNDKIIITELQYLKNIISLDLTCCELVSVYVLRPLVNIEYLDISRNTIVYIDANLNEMKKLEQLKAEWNRISDFSSIEKHNNYNNFDQNVNRCFDITYQQIPSQEELFNANKQRCLESPNIKLKEIQINCRTFKTSFTNFKKQINTVMNSNNHIQLTSSVAHLFEKLTQVISQ</sequence>
<evidence type="ECO:0000256" key="2">
    <source>
        <dbReference type="ARBA" id="ARBA00022737"/>
    </source>
</evidence>
<accession>A0AA86V6S8</accession>
<evidence type="ECO:0000313" key="3">
    <source>
        <dbReference type="EMBL" id="CAI9978477.1"/>
    </source>
</evidence>
<dbReference type="SUPFAM" id="SSF52058">
    <property type="entry name" value="L domain-like"/>
    <property type="match status" value="1"/>
</dbReference>
<dbReference type="PANTHER" id="PTHR46652">
    <property type="entry name" value="LEUCINE-RICH REPEAT AND IQ DOMAIN-CONTAINING PROTEIN 1-RELATED"/>
    <property type="match status" value="1"/>
</dbReference>
<dbReference type="PROSITE" id="PS51450">
    <property type="entry name" value="LRR"/>
    <property type="match status" value="1"/>
</dbReference>
<evidence type="ECO:0000313" key="4">
    <source>
        <dbReference type="EMBL" id="CAL6002352.1"/>
    </source>
</evidence>
<dbReference type="AlphaFoldDB" id="A0AA86V6S8"/>
<dbReference type="EMBL" id="CATOUU010001185">
    <property type="protein sequence ID" value="CAI9978477.1"/>
    <property type="molecule type" value="Genomic_DNA"/>
</dbReference>
<organism evidence="3">
    <name type="scientific">Hexamita inflata</name>
    <dbReference type="NCBI Taxonomy" id="28002"/>
    <lineage>
        <taxon>Eukaryota</taxon>
        <taxon>Metamonada</taxon>
        <taxon>Diplomonadida</taxon>
        <taxon>Hexamitidae</taxon>
        <taxon>Hexamitinae</taxon>
        <taxon>Hexamita</taxon>
    </lineage>
</organism>
<dbReference type="InterPro" id="IPR001611">
    <property type="entry name" value="Leu-rich_rpt"/>
</dbReference>
<dbReference type="EMBL" id="CAXDID020000045">
    <property type="protein sequence ID" value="CAL6002352.1"/>
    <property type="molecule type" value="Genomic_DNA"/>
</dbReference>
<reference evidence="4 5" key="2">
    <citation type="submission" date="2024-07" db="EMBL/GenBank/DDBJ databases">
        <authorList>
            <person name="Akdeniz Z."/>
        </authorList>
    </citation>
    <scope>NUCLEOTIDE SEQUENCE [LARGE SCALE GENOMIC DNA]</scope>
</reference>
<dbReference type="PANTHER" id="PTHR46652:SF3">
    <property type="entry name" value="LEUCINE-RICH REPEAT-CONTAINING PROTEIN 9"/>
    <property type="match status" value="1"/>
</dbReference>
<keyword evidence="1" id="KW-0433">Leucine-rich repeat</keyword>
<gene>
    <name evidence="4" type="ORF">HINF_LOCUS17879</name>
    <name evidence="3" type="ORF">HINF_LOCUS66122</name>
</gene>